<dbReference type="Pfam" id="PF00882">
    <property type="entry name" value="Zn_dep_PLPC"/>
    <property type="match status" value="1"/>
</dbReference>
<evidence type="ECO:0000313" key="3">
    <source>
        <dbReference type="Proteomes" id="UP000627781"/>
    </source>
</evidence>
<dbReference type="EMBL" id="JACSRA010000004">
    <property type="protein sequence ID" value="MBD7910529.1"/>
    <property type="molecule type" value="Genomic_DNA"/>
</dbReference>
<proteinExistence type="predicted"/>
<reference evidence="2 3" key="1">
    <citation type="submission" date="2020-08" db="EMBL/GenBank/DDBJ databases">
        <title>A Genomic Blueprint of the Chicken Gut Microbiome.</title>
        <authorList>
            <person name="Gilroy R."/>
            <person name="Ravi A."/>
            <person name="Getino M."/>
            <person name="Pursley I."/>
            <person name="Horton D.L."/>
            <person name="Alikhan N.-F."/>
            <person name="Baker D."/>
            <person name="Gharbi K."/>
            <person name="Hall N."/>
            <person name="Watson M."/>
            <person name="Adriaenssens E.M."/>
            <person name="Foster-Nyarko E."/>
            <person name="Jarju S."/>
            <person name="Secka A."/>
            <person name="Antonio M."/>
            <person name="Oren A."/>
            <person name="Chaudhuri R."/>
            <person name="La Ragione R.M."/>
            <person name="Hildebrand F."/>
            <person name="Pallen M.J."/>
        </authorList>
    </citation>
    <scope>NUCLEOTIDE SEQUENCE [LARGE SCALE GENOMIC DNA]</scope>
    <source>
        <strain evidence="2 3">Sa3CVN1</strain>
    </source>
</reference>
<name>A0ABR8PQS2_9CLOT</name>
<dbReference type="Proteomes" id="UP000627781">
    <property type="component" value="Unassembled WGS sequence"/>
</dbReference>
<sequence length="200" mass="23693">MDTLLHGKLGKILGEDLNRRGYNINVGYFIYGSMLPDISPFYRFSMHTKETNYTDVIKLMKDLVIGNDKLTVRSISIKLGMLNHYLCDFFTFPHNRGFKESIIQHELYEQVQRIVLWSKLQKIWNKYSEEAKIKLRTFEEIIMYIEDMHLIYNNNLSNRERDIYFMSILSRVVSSSLLDLRRKCSSDIETKVENIKVSCL</sequence>
<dbReference type="RefSeq" id="WP_191767768.1">
    <property type="nucleotide sequence ID" value="NZ_JACSRA010000004.1"/>
</dbReference>
<evidence type="ECO:0000313" key="2">
    <source>
        <dbReference type="EMBL" id="MBD7910529.1"/>
    </source>
</evidence>
<keyword evidence="3" id="KW-1185">Reference proteome</keyword>
<comment type="caution">
    <text evidence="2">The sequence shown here is derived from an EMBL/GenBank/DDBJ whole genome shotgun (WGS) entry which is preliminary data.</text>
</comment>
<organism evidence="2 3">
    <name type="scientific">Clostridium cibarium</name>
    <dbReference type="NCBI Taxonomy" id="2762247"/>
    <lineage>
        <taxon>Bacteria</taxon>
        <taxon>Bacillati</taxon>
        <taxon>Bacillota</taxon>
        <taxon>Clostridia</taxon>
        <taxon>Eubacteriales</taxon>
        <taxon>Clostridiaceae</taxon>
        <taxon>Clostridium</taxon>
    </lineage>
</organism>
<protein>
    <submittedName>
        <fullName evidence="2">Zinc dependent phospholipase C family protein</fullName>
    </submittedName>
</protein>
<evidence type="ECO:0000259" key="1">
    <source>
        <dbReference type="Pfam" id="PF00882"/>
    </source>
</evidence>
<gene>
    <name evidence="2" type="ORF">H9661_04065</name>
</gene>
<dbReference type="InterPro" id="IPR029002">
    <property type="entry name" value="PLPC/GPLD1"/>
</dbReference>
<feature type="domain" description="Phospholipase C/D" evidence="1">
    <location>
        <begin position="12"/>
        <end position="149"/>
    </location>
</feature>
<accession>A0ABR8PQS2</accession>